<dbReference type="GO" id="GO:0016787">
    <property type="term" value="F:hydrolase activity"/>
    <property type="evidence" value="ECO:0007669"/>
    <property type="project" value="UniProtKB-KW"/>
</dbReference>
<dbReference type="InterPro" id="IPR051044">
    <property type="entry name" value="MAG_DAG_Lipase"/>
</dbReference>
<sequence length="334" mass="34449">MARRLLLAWLALLLAGGCTPVVLPMGPAIAPPALMQDAVVAADGARLPLHAWAPPGPPRAVLLALHGFNDHAGNFLADSIGALTEGGLLVYAYDQRGFGGAPNRGYWSGAATMAADASEAAALLRARHPGLPLFLMGESMGGAVAILAGTAAQPPPVDGYVLLAPALWGRQAMNALMRGGLWLAARTMPILSFGGGVGGVVASDNAAALRRLARDPLVIRRTRVDAAIGLVDLMDQAVAALPGCCRGAGRAPVPVLLLYGAQDSLIPARPVRAALRALPPGSPIRIGIHEDGFHLLLTDSNRDRVVADILAFLADPRPPLPSGADRFAPGWIAE</sequence>
<protein>
    <submittedName>
        <fullName evidence="2">Alpha/beta hydrolase</fullName>
    </submittedName>
</protein>
<dbReference type="EMBL" id="JAAVNE010000011">
    <property type="protein sequence ID" value="NKC31024.1"/>
    <property type="molecule type" value="Genomic_DNA"/>
</dbReference>
<dbReference type="PROSITE" id="PS51257">
    <property type="entry name" value="PROKAR_LIPOPROTEIN"/>
    <property type="match status" value="1"/>
</dbReference>
<reference evidence="2 3" key="1">
    <citation type="submission" date="2020-03" db="EMBL/GenBank/DDBJ databases">
        <title>Roseomonas selenitidurans sp. nov. isolated from urban soil.</title>
        <authorList>
            <person name="Liu H."/>
        </authorList>
    </citation>
    <scope>NUCLEOTIDE SEQUENCE [LARGE SCALE GENOMIC DNA]</scope>
    <source>
        <strain evidence="2 3">BU-1</strain>
    </source>
</reference>
<dbReference type="Proteomes" id="UP000787635">
    <property type="component" value="Unassembled WGS sequence"/>
</dbReference>
<dbReference type="Pfam" id="PF12146">
    <property type="entry name" value="Hydrolase_4"/>
    <property type="match status" value="1"/>
</dbReference>
<dbReference type="RefSeq" id="WP_168029501.1">
    <property type="nucleotide sequence ID" value="NZ_JAAVNE010000011.1"/>
</dbReference>
<gene>
    <name evidence="2" type="ORF">HEQ75_09130</name>
</gene>
<feature type="domain" description="Serine aminopeptidase S33" evidence="1">
    <location>
        <begin position="57"/>
        <end position="300"/>
    </location>
</feature>
<accession>A0ABX1E1K0</accession>
<dbReference type="PANTHER" id="PTHR11614">
    <property type="entry name" value="PHOSPHOLIPASE-RELATED"/>
    <property type="match status" value="1"/>
</dbReference>
<evidence type="ECO:0000313" key="2">
    <source>
        <dbReference type="EMBL" id="NKC31024.1"/>
    </source>
</evidence>
<dbReference type="SUPFAM" id="SSF53474">
    <property type="entry name" value="alpha/beta-Hydrolases"/>
    <property type="match status" value="1"/>
</dbReference>
<comment type="caution">
    <text evidence="2">The sequence shown here is derived from an EMBL/GenBank/DDBJ whole genome shotgun (WGS) entry which is preliminary data.</text>
</comment>
<keyword evidence="3" id="KW-1185">Reference proteome</keyword>
<organism evidence="2 3">
    <name type="scientific">Falsiroseomonas selenitidurans</name>
    <dbReference type="NCBI Taxonomy" id="2716335"/>
    <lineage>
        <taxon>Bacteria</taxon>
        <taxon>Pseudomonadati</taxon>
        <taxon>Pseudomonadota</taxon>
        <taxon>Alphaproteobacteria</taxon>
        <taxon>Acetobacterales</taxon>
        <taxon>Roseomonadaceae</taxon>
        <taxon>Falsiroseomonas</taxon>
    </lineage>
</organism>
<evidence type="ECO:0000313" key="3">
    <source>
        <dbReference type="Proteomes" id="UP000787635"/>
    </source>
</evidence>
<dbReference type="PRINTS" id="PR00111">
    <property type="entry name" value="ABHYDROLASE"/>
</dbReference>
<name>A0ABX1E1K0_9PROT</name>
<proteinExistence type="predicted"/>
<dbReference type="InterPro" id="IPR000073">
    <property type="entry name" value="AB_hydrolase_1"/>
</dbReference>
<dbReference type="InterPro" id="IPR029058">
    <property type="entry name" value="AB_hydrolase_fold"/>
</dbReference>
<evidence type="ECO:0000259" key="1">
    <source>
        <dbReference type="Pfam" id="PF12146"/>
    </source>
</evidence>
<keyword evidence="2" id="KW-0378">Hydrolase</keyword>
<dbReference type="InterPro" id="IPR022742">
    <property type="entry name" value="Hydrolase_4"/>
</dbReference>
<dbReference type="Gene3D" id="3.40.50.1820">
    <property type="entry name" value="alpha/beta hydrolase"/>
    <property type="match status" value="1"/>
</dbReference>